<dbReference type="CDD" id="cd06093">
    <property type="entry name" value="PX_domain"/>
    <property type="match status" value="1"/>
</dbReference>
<dbReference type="InterPro" id="IPR001683">
    <property type="entry name" value="PX_dom"/>
</dbReference>
<evidence type="ECO:0000259" key="12">
    <source>
        <dbReference type="PROSITE" id="PS50195"/>
    </source>
</evidence>
<dbReference type="AlphaFoldDB" id="A0A9W8ALP3"/>
<reference evidence="13" key="1">
    <citation type="submission" date="2022-07" db="EMBL/GenBank/DDBJ databases">
        <title>Phylogenomic reconstructions and comparative analyses of Kickxellomycotina fungi.</title>
        <authorList>
            <person name="Reynolds N.K."/>
            <person name="Stajich J.E."/>
            <person name="Barry K."/>
            <person name="Grigoriev I.V."/>
            <person name="Crous P."/>
            <person name="Smith M.E."/>
        </authorList>
    </citation>
    <scope>NUCLEOTIDE SEQUENCE</scope>
    <source>
        <strain evidence="13">RSA 1196</strain>
    </source>
</reference>
<dbReference type="CDD" id="cd05123">
    <property type="entry name" value="STKc_AGC"/>
    <property type="match status" value="1"/>
</dbReference>
<evidence type="ECO:0000256" key="9">
    <source>
        <dbReference type="RuleBase" id="RU000304"/>
    </source>
</evidence>
<evidence type="ECO:0000256" key="6">
    <source>
        <dbReference type="ARBA" id="ARBA00022777"/>
    </source>
</evidence>
<keyword evidence="14" id="KW-1185">Reference proteome</keyword>
<feature type="domain" description="Protein kinase" evidence="11">
    <location>
        <begin position="299"/>
        <end position="482"/>
    </location>
</feature>
<dbReference type="InterPro" id="IPR011009">
    <property type="entry name" value="Kinase-like_dom_sf"/>
</dbReference>
<dbReference type="SMART" id="SM00312">
    <property type="entry name" value="PX"/>
    <property type="match status" value="1"/>
</dbReference>
<dbReference type="InterPro" id="IPR000719">
    <property type="entry name" value="Prot_kinase_dom"/>
</dbReference>
<accession>A0A9W8ALP3</accession>
<dbReference type="Pfam" id="PF00069">
    <property type="entry name" value="Pkinase"/>
    <property type="match status" value="1"/>
</dbReference>
<evidence type="ECO:0000256" key="5">
    <source>
        <dbReference type="ARBA" id="ARBA00022741"/>
    </source>
</evidence>
<dbReference type="OrthoDB" id="63267at2759"/>
<dbReference type="InterPro" id="IPR036871">
    <property type="entry name" value="PX_dom_sf"/>
</dbReference>
<organism evidence="13 14">
    <name type="scientific">Dispira parvispora</name>
    <dbReference type="NCBI Taxonomy" id="1520584"/>
    <lineage>
        <taxon>Eukaryota</taxon>
        <taxon>Fungi</taxon>
        <taxon>Fungi incertae sedis</taxon>
        <taxon>Zoopagomycota</taxon>
        <taxon>Kickxellomycotina</taxon>
        <taxon>Dimargaritomycetes</taxon>
        <taxon>Dimargaritales</taxon>
        <taxon>Dimargaritaceae</taxon>
        <taxon>Dispira</taxon>
    </lineage>
</organism>
<proteinExistence type="inferred from homology"/>
<evidence type="ECO:0000256" key="2">
    <source>
        <dbReference type="ARBA" id="ARBA00022527"/>
    </source>
</evidence>
<dbReference type="GO" id="GO:0004674">
    <property type="term" value="F:protein serine/threonine kinase activity"/>
    <property type="evidence" value="ECO:0007669"/>
    <property type="project" value="UniProtKB-KW"/>
</dbReference>
<dbReference type="GO" id="GO:0035091">
    <property type="term" value="F:phosphatidylinositol binding"/>
    <property type="evidence" value="ECO:0007669"/>
    <property type="project" value="InterPro"/>
</dbReference>
<feature type="region of interest" description="Disordered" evidence="10">
    <location>
        <begin position="254"/>
        <end position="276"/>
    </location>
</feature>
<evidence type="ECO:0000313" key="14">
    <source>
        <dbReference type="Proteomes" id="UP001150925"/>
    </source>
</evidence>
<evidence type="ECO:0000259" key="11">
    <source>
        <dbReference type="PROSITE" id="PS50011"/>
    </source>
</evidence>
<dbReference type="SUPFAM" id="SSF56112">
    <property type="entry name" value="Protein kinase-like (PK-like)"/>
    <property type="match status" value="1"/>
</dbReference>
<dbReference type="Gene3D" id="3.30.200.20">
    <property type="entry name" value="Phosphorylase Kinase, domain 1"/>
    <property type="match status" value="1"/>
</dbReference>
<evidence type="ECO:0000256" key="3">
    <source>
        <dbReference type="ARBA" id="ARBA00022553"/>
    </source>
</evidence>
<keyword evidence="5 8" id="KW-0547">Nucleotide-binding</keyword>
<dbReference type="GO" id="GO:0005524">
    <property type="term" value="F:ATP binding"/>
    <property type="evidence" value="ECO:0007669"/>
    <property type="project" value="UniProtKB-UniRule"/>
</dbReference>
<dbReference type="Gene3D" id="3.30.1520.10">
    <property type="entry name" value="Phox-like domain"/>
    <property type="match status" value="1"/>
</dbReference>
<dbReference type="PROSITE" id="PS00108">
    <property type="entry name" value="PROTEIN_KINASE_ST"/>
    <property type="match status" value="1"/>
</dbReference>
<dbReference type="EMBL" id="JANBPY010002542">
    <property type="protein sequence ID" value="KAJ1954568.1"/>
    <property type="molecule type" value="Genomic_DNA"/>
</dbReference>
<dbReference type="EC" id="2.7.11.1" evidence="13"/>
<comment type="caution">
    <text evidence="13">The sequence shown here is derived from an EMBL/GenBank/DDBJ whole genome shotgun (WGS) entry which is preliminary data.</text>
</comment>
<gene>
    <name evidence="13" type="primary">SGK2</name>
    <name evidence="13" type="ORF">IWQ62_005726</name>
</gene>
<keyword evidence="3" id="KW-0597">Phosphoprotein</keyword>
<dbReference type="PROSITE" id="PS00107">
    <property type="entry name" value="PROTEIN_KINASE_ATP"/>
    <property type="match status" value="1"/>
</dbReference>
<feature type="non-terminal residue" evidence="13">
    <location>
        <position position="482"/>
    </location>
</feature>
<evidence type="ECO:0000256" key="4">
    <source>
        <dbReference type="ARBA" id="ARBA00022679"/>
    </source>
</evidence>
<evidence type="ECO:0000256" key="8">
    <source>
        <dbReference type="PROSITE-ProRule" id="PRU10141"/>
    </source>
</evidence>
<name>A0A9W8ALP3_9FUNG</name>
<keyword evidence="2 9" id="KW-0723">Serine/threonine-protein kinase</keyword>
<dbReference type="InterPro" id="IPR045270">
    <property type="entry name" value="STKc_AGC"/>
</dbReference>
<dbReference type="FunFam" id="1.10.510.10:FF:000551">
    <property type="entry name" value="Non-specific serine/threonine protein kinase"/>
    <property type="match status" value="1"/>
</dbReference>
<protein>
    <submittedName>
        <fullName evidence="13">Serine/threonine-protein kinase Sgk2</fullName>
        <ecNumber evidence="13">2.7.11.1</ecNumber>
    </submittedName>
</protein>
<keyword evidence="6 13" id="KW-0418">Kinase</keyword>
<dbReference type="Proteomes" id="UP001150925">
    <property type="component" value="Unassembled WGS sequence"/>
</dbReference>
<feature type="region of interest" description="Disordered" evidence="10">
    <location>
        <begin position="210"/>
        <end position="229"/>
    </location>
</feature>
<dbReference type="SUPFAM" id="SSF64268">
    <property type="entry name" value="PX domain"/>
    <property type="match status" value="1"/>
</dbReference>
<evidence type="ECO:0000256" key="1">
    <source>
        <dbReference type="ARBA" id="ARBA00009903"/>
    </source>
</evidence>
<dbReference type="FunFam" id="3.30.200.20:FF:000042">
    <property type="entry name" value="Aurora kinase A"/>
    <property type="match status" value="1"/>
</dbReference>
<evidence type="ECO:0000256" key="10">
    <source>
        <dbReference type="SAM" id="MobiDB-lite"/>
    </source>
</evidence>
<feature type="binding site" evidence="8">
    <location>
        <position position="328"/>
    </location>
    <ligand>
        <name>ATP</name>
        <dbReference type="ChEBI" id="CHEBI:30616"/>
    </ligand>
</feature>
<dbReference type="SMART" id="SM00220">
    <property type="entry name" value="S_TKc"/>
    <property type="match status" value="1"/>
</dbReference>
<dbReference type="PROSITE" id="PS50011">
    <property type="entry name" value="PROTEIN_KINASE_DOM"/>
    <property type="match status" value="1"/>
</dbReference>
<keyword evidence="7 8" id="KW-0067">ATP-binding</keyword>
<dbReference type="PANTHER" id="PTHR24351">
    <property type="entry name" value="RIBOSOMAL PROTEIN S6 KINASE"/>
    <property type="match status" value="1"/>
</dbReference>
<sequence length="482" mass="54584">MQPMPAALKQLLAKGDPITLGSLFNQARQRRQQPQGSPLPPPPPTLTAYIVATETKSEEGSLLKKYTAYKVLVSRGTAQHWITKRYSDFDQLHTRLTLEFPQRTLPTLPPKRLFGSNLSTEFVLARREQLNQYLDALLRHPDLRQTEIVKTFFEDWAITGVTPSLPSSFSTVPSDTPTGGNLWRNFRRRINTRRAQSSNPSLAEGEVWDKARDGNSEIPTPPVGESIKRRTSPLQFSRIKLGLTPRHLLGKRRKVYKSVRAEDKTPGPSGQNSSYDSDWLTADTAKLVYPKDHTTVEDFSLLKLIGKGGYGKVLLARHKNTGNVYAIKVISKSQLNTKPSNITRIMAERAVLERSIDHPFLVGLRYAFQTPEKLYFCIDYVNGGDLYFHLHQDRQFDEARARFYVAEITLALEYLHGMRIIYRDLKPENCLLDAEGHIRLVDFGLAKDMSNVESQRTSTICGTAEYLAPEVVLQQPYDVAVD</sequence>
<evidence type="ECO:0000313" key="13">
    <source>
        <dbReference type="EMBL" id="KAJ1954568.1"/>
    </source>
</evidence>
<comment type="similarity">
    <text evidence="1">Belongs to the protein kinase superfamily. AGC Ser/Thr protein kinase family.</text>
</comment>
<dbReference type="Gene3D" id="1.10.510.10">
    <property type="entry name" value="Transferase(Phosphotransferase) domain 1"/>
    <property type="match status" value="1"/>
</dbReference>
<dbReference type="Pfam" id="PF00787">
    <property type="entry name" value="PX"/>
    <property type="match status" value="1"/>
</dbReference>
<evidence type="ECO:0000256" key="7">
    <source>
        <dbReference type="ARBA" id="ARBA00022840"/>
    </source>
</evidence>
<keyword evidence="4 13" id="KW-0808">Transferase</keyword>
<dbReference type="InterPro" id="IPR017441">
    <property type="entry name" value="Protein_kinase_ATP_BS"/>
</dbReference>
<feature type="domain" description="PX" evidence="12">
    <location>
        <begin position="47"/>
        <end position="160"/>
    </location>
</feature>
<dbReference type="PROSITE" id="PS50195">
    <property type="entry name" value="PX"/>
    <property type="match status" value="1"/>
</dbReference>
<dbReference type="InterPro" id="IPR008271">
    <property type="entry name" value="Ser/Thr_kinase_AS"/>
</dbReference>